<dbReference type="InterPro" id="IPR011990">
    <property type="entry name" value="TPR-like_helical_dom_sf"/>
</dbReference>
<dbReference type="Pfam" id="PF13424">
    <property type="entry name" value="TPR_12"/>
    <property type="match status" value="1"/>
</dbReference>
<organism evidence="4 5">
    <name type="scientific">Pseudaquabacterium terrae</name>
    <dbReference type="NCBI Taxonomy" id="2732868"/>
    <lineage>
        <taxon>Bacteria</taxon>
        <taxon>Pseudomonadati</taxon>
        <taxon>Pseudomonadota</taxon>
        <taxon>Betaproteobacteria</taxon>
        <taxon>Burkholderiales</taxon>
        <taxon>Sphaerotilaceae</taxon>
        <taxon>Pseudaquabacterium</taxon>
    </lineage>
</organism>
<dbReference type="Gene3D" id="1.25.40.10">
    <property type="entry name" value="Tetratricopeptide repeat domain"/>
    <property type="match status" value="2"/>
</dbReference>
<dbReference type="SMART" id="SM00028">
    <property type="entry name" value="TPR"/>
    <property type="match status" value="2"/>
</dbReference>
<keyword evidence="2" id="KW-0175">Coiled coil</keyword>
<dbReference type="Proteomes" id="UP000737171">
    <property type="component" value="Unassembled WGS sequence"/>
</dbReference>
<dbReference type="PANTHER" id="PTHR45138">
    <property type="entry name" value="REGULATORY COMPONENTS OF SENSORY TRANSDUCTION SYSTEM"/>
    <property type="match status" value="1"/>
</dbReference>
<dbReference type="InterPro" id="IPR050469">
    <property type="entry name" value="Diguanylate_Cyclase"/>
</dbReference>
<evidence type="ECO:0000256" key="1">
    <source>
        <dbReference type="ARBA" id="ARBA00012528"/>
    </source>
</evidence>
<gene>
    <name evidence="4" type="ORF">HLB44_24510</name>
</gene>
<dbReference type="SUPFAM" id="SSF48452">
    <property type="entry name" value="TPR-like"/>
    <property type="match status" value="1"/>
</dbReference>
<feature type="coiled-coil region" evidence="2">
    <location>
        <begin position="403"/>
        <end position="430"/>
    </location>
</feature>
<accession>A0ABX2ENA3</accession>
<protein>
    <recommendedName>
        <fullName evidence="1">diguanylate cyclase</fullName>
        <ecNumber evidence="1">2.7.7.65</ecNumber>
    </recommendedName>
</protein>
<dbReference type="PANTHER" id="PTHR45138:SF24">
    <property type="entry name" value="DIGUANYLATE CYCLASE DGCC-RELATED"/>
    <property type="match status" value="1"/>
</dbReference>
<feature type="domain" description="GGDEF" evidence="3">
    <location>
        <begin position="461"/>
        <end position="595"/>
    </location>
</feature>
<dbReference type="EC" id="2.7.7.65" evidence="1"/>
<dbReference type="CDD" id="cd01949">
    <property type="entry name" value="GGDEF"/>
    <property type="match status" value="1"/>
</dbReference>
<dbReference type="InterPro" id="IPR019734">
    <property type="entry name" value="TPR_rpt"/>
</dbReference>
<dbReference type="SMART" id="SM00267">
    <property type="entry name" value="GGDEF"/>
    <property type="match status" value="1"/>
</dbReference>
<reference evidence="4 5" key="1">
    <citation type="submission" date="2020-05" db="EMBL/GenBank/DDBJ databases">
        <title>Aquincola sp. isolate from soil.</title>
        <authorList>
            <person name="Han J."/>
            <person name="Kim D.-U."/>
        </authorList>
    </citation>
    <scope>NUCLEOTIDE SEQUENCE [LARGE SCALE GENOMIC DNA]</scope>
    <source>
        <strain evidence="4 5">S2</strain>
    </source>
</reference>
<proteinExistence type="predicted"/>
<evidence type="ECO:0000313" key="5">
    <source>
        <dbReference type="Proteomes" id="UP000737171"/>
    </source>
</evidence>
<dbReference type="InterPro" id="IPR000160">
    <property type="entry name" value="GGDEF_dom"/>
</dbReference>
<evidence type="ECO:0000256" key="2">
    <source>
        <dbReference type="SAM" id="Coils"/>
    </source>
</evidence>
<name>A0ABX2ENA3_9BURK</name>
<dbReference type="Gene3D" id="3.30.70.270">
    <property type="match status" value="1"/>
</dbReference>
<dbReference type="PROSITE" id="PS50887">
    <property type="entry name" value="GGDEF"/>
    <property type="match status" value="1"/>
</dbReference>
<evidence type="ECO:0000259" key="3">
    <source>
        <dbReference type="PROSITE" id="PS50887"/>
    </source>
</evidence>
<dbReference type="NCBIfam" id="TIGR00254">
    <property type="entry name" value="GGDEF"/>
    <property type="match status" value="1"/>
</dbReference>
<dbReference type="InterPro" id="IPR043128">
    <property type="entry name" value="Rev_trsase/Diguanyl_cyclase"/>
</dbReference>
<keyword evidence="5" id="KW-1185">Reference proteome</keyword>
<evidence type="ECO:0000313" key="4">
    <source>
        <dbReference type="EMBL" id="NRF70174.1"/>
    </source>
</evidence>
<dbReference type="EMBL" id="JABRWJ010000007">
    <property type="protein sequence ID" value="NRF70174.1"/>
    <property type="molecule type" value="Genomic_DNA"/>
</dbReference>
<dbReference type="Pfam" id="PF00990">
    <property type="entry name" value="GGDEF"/>
    <property type="match status" value="1"/>
</dbReference>
<dbReference type="InterPro" id="IPR029787">
    <property type="entry name" value="Nucleotide_cyclase"/>
</dbReference>
<comment type="caution">
    <text evidence="4">The sequence shown here is derived from an EMBL/GenBank/DDBJ whole genome shotgun (WGS) entry which is preliminary data.</text>
</comment>
<sequence length="599" mass="65195">MTGSRATRPQGLARRAWQLLHADAPTAGRLAEQALALALKNADGPAEAWARLVRGYHRLNFGTLADAADELCRARACFDAQSDRAGHILAVAGFARTLWRGGRYREAIDTVLPLRDEGLRVLRHAQRSVLLNTIAGCYSANGDSERAFAYMYEALRDAGPAHGHGLDAVLHCNLSNELLQLGDFEEALRQVEQGLGRSARMNNPFLRSVLLINRIICLTEMGRAAEALDDVQAVLALAPDESGRGGNAKHFETLAIAALAADDGPLGERLLALAEASPGAGLPDERLERVVAQALLAHQQQRLPHALQALADERTLAADDGVAGLSLRVRCQFFHCASVLHESAGETRQALADLRQWQSLHLQQAQRASRARYQAAALHTELLRLQHRLEENDARRRDTERARAALAEANSRLARRVDEAQALQEALRRQATRDALTGLFNRRHLDDTLPQLLAQARRAAEPLALALIDLDHFKSVNDRFGHDVGDQLLVAFGRLLARSVRAGDIACRYGGEEFCLLLPATGGLAAQRLVDGLLQRWRREAFELDGLTLQGLSFSAGVVDSDGPALEPAALLRAADQALLMAKQLGRNRVLQTALPAAA</sequence>
<dbReference type="SUPFAM" id="SSF55073">
    <property type="entry name" value="Nucleotide cyclase"/>
    <property type="match status" value="1"/>
</dbReference>